<accession>A0A2D1G7T5</accession>
<dbReference type="Proteomes" id="UP000230528">
    <property type="component" value="Genome"/>
</dbReference>
<reference evidence="1 2" key="1">
    <citation type="submission" date="2017-09" db="EMBL/GenBank/DDBJ databases">
        <authorList>
            <person name="Abdullah M."/>
            <person name="Cabreras A."/>
            <person name="Frueh W."/>
            <person name="Le H."/>
            <person name="Lezo S."/>
            <person name="Mvoula E."/>
            <person name="Quinn R."/>
            <person name="Sadana R."/>
            <person name="Saha S."/>
            <person name="Klyczek K."/>
            <person name="Garlena R.A."/>
            <person name="Russell D.A."/>
            <person name="Pope W.H."/>
            <person name="Jacobs-Sera D."/>
            <person name="Hendrix R.W."/>
            <person name="Hatfull G.F."/>
        </authorList>
    </citation>
    <scope>NUCLEOTIDE SEQUENCE [LARGE SCALE GENOMIC DNA]</scope>
</reference>
<evidence type="ECO:0000313" key="2">
    <source>
        <dbReference type="Proteomes" id="UP000230528"/>
    </source>
</evidence>
<proteinExistence type="predicted"/>
<gene>
    <name evidence="1" type="ORF">SEA_BIGSWOLE_57</name>
</gene>
<protein>
    <submittedName>
        <fullName evidence="1">Uncharacterized protein</fullName>
    </submittedName>
</protein>
<name>A0A2D1G7T5_9CAUD</name>
<organism evidence="1 2">
    <name type="scientific">Mycobacterium phage Bigswole</name>
    <dbReference type="NCBI Taxonomy" id="2041521"/>
    <lineage>
        <taxon>Viruses</taxon>
        <taxon>Duplodnaviria</taxon>
        <taxon>Heunggongvirae</taxon>
        <taxon>Uroviricota</taxon>
        <taxon>Caudoviricetes</taxon>
        <taxon>Ceeclamvirinae</taxon>
        <taxon>Bixzunavirus</taxon>
        <taxon>Bixzunavirus bigswole</taxon>
    </lineage>
</organism>
<sequence>MAVELAGPVYYRINKSTAMYAQYPYDLTYLDVPRLQRYRPMSLWVGFKTRAEAEAFAKEKGWIKVSSWKEAEKLAAPEIERQRAERAAKEAAYKESLKTTPADVAKALEELVAGGDKLKVWIGSDGQLRMKHEPR</sequence>
<dbReference type="EMBL" id="MF919495">
    <property type="protein sequence ID" value="ATN87732.1"/>
    <property type="molecule type" value="Genomic_DNA"/>
</dbReference>
<keyword evidence="2" id="KW-1185">Reference proteome</keyword>
<evidence type="ECO:0000313" key="1">
    <source>
        <dbReference type="EMBL" id="ATN87732.1"/>
    </source>
</evidence>